<gene>
    <name evidence="2" type="ORF">DOK79_002891</name>
</gene>
<name>A0ABZ2T0C2_9ENTE</name>
<reference evidence="2 3" key="1">
    <citation type="submission" date="2021-03" db="EMBL/GenBank/DDBJ databases">
        <authorList>
            <person name="Gilmore M.S."/>
            <person name="Schwartzman J."/>
            <person name="Van Tyne D."/>
            <person name="Martin M."/>
            <person name="Earl A.M."/>
            <person name="Manson A.L."/>
            <person name="Straub T."/>
            <person name="Salamzade R."/>
            <person name="Saavedra J."/>
            <person name="Lebreton F."/>
            <person name="Prichula J."/>
            <person name="Schaufler K."/>
            <person name="Gaca A."/>
            <person name="Sgardioli B."/>
            <person name="Wagenaar J."/>
            <person name="Strong T."/>
        </authorList>
    </citation>
    <scope>NUCLEOTIDE SEQUENCE [LARGE SCALE GENOMIC DNA]</scope>
    <source>
        <strain evidence="2 3">DIV1094</strain>
    </source>
</reference>
<keyword evidence="1" id="KW-1133">Transmembrane helix</keyword>
<evidence type="ECO:0000313" key="2">
    <source>
        <dbReference type="EMBL" id="WYJ81307.1"/>
    </source>
</evidence>
<feature type="transmembrane region" description="Helical" evidence="1">
    <location>
        <begin position="20"/>
        <end position="42"/>
    </location>
</feature>
<evidence type="ECO:0000313" key="3">
    <source>
        <dbReference type="Proteomes" id="UP000664360"/>
    </source>
</evidence>
<organism evidence="2 3">
    <name type="scientific">Candidatus Enterococcus mangumiae</name>
    <dbReference type="NCBI Taxonomy" id="2230878"/>
    <lineage>
        <taxon>Bacteria</taxon>
        <taxon>Bacillati</taxon>
        <taxon>Bacillota</taxon>
        <taxon>Bacilli</taxon>
        <taxon>Lactobacillales</taxon>
        <taxon>Enterococcaceae</taxon>
        <taxon>Enterococcus</taxon>
    </lineage>
</organism>
<keyword evidence="1" id="KW-0812">Transmembrane</keyword>
<feature type="transmembrane region" description="Helical" evidence="1">
    <location>
        <begin position="54"/>
        <end position="87"/>
    </location>
</feature>
<dbReference type="Proteomes" id="UP000664360">
    <property type="component" value="Chromosome"/>
</dbReference>
<proteinExistence type="predicted"/>
<accession>A0ABZ2T0C2</accession>
<dbReference type="EMBL" id="CP147250">
    <property type="protein sequence ID" value="WYJ81307.1"/>
    <property type="molecule type" value="Genomic_DNA"/>
</dbReference>
<reference evidence="2 3" key="2">
    <citation type="submission" date="2024-03" db="EMBL/GenBank/DDBJ databases">
        <title>The Genome Sequence of Enterococcus sp. DIV1094.</title>
        <authorList>
            <consortium name="The Broad Institute Genomics Platform"/>
            <consortium name="The Broad Institute Microbial Omics Core"/>
            <consortium name="The Broad Institute Genomic Center for Infectious Diseases"/>
            <person name="Earl A."/>
            <person name="Manson A."/>
            <person name="Gilmore M."/>
            <person name="Schwartman J."/>
            <person name="Shea T."/>
            <person name="Abouelleil A."/>
            <person name="Cao P."/>
            <person name="Chapman S."/>
            <person name="Cusick C."/>
            <person name="Young S."/>
            <person name="Neafsey D."/>
            <person name="Nusbaum C."/>
            <person name="Birren B."/>
        </authorList>
    </citation>
    <scope>NUCLEOTIDE SEQUENCE [LARGE SCALE GENOMIC DNA]</scope>
    <source>
        <strain evidence="2 3">DIV1094</strain>
    </source>
</reference>
<evidence type="ECO:0000256" key="1">
    <source>
        <dbReference type="SAM" id="Phobius"/>
    </source>
</evidence>
<dbReference type="RefSeq" id="WP_206857180.1">
    <property type="nucleotide sequence ID" value="NZ_CP147250.1"/>
</dbReference>
<sequence>MIDQDPFVLKVGWRESIKMIFFGVLLITLTIAGLIWLFYPFFSAEDTWDMLVNSILFLVIVLTGVPFLVYLISVLSFGLVSTGFYNIVRLKKYDGLIYRLDEDGLAYFENNKYHLKKWNEISDVGSFKQEDTENKVLYKYEIKFTDGTTHEFDLRGKYPTKEFKGVIERYWLFYNH</sequence>
<protein>
    <recommendedName>
        <fullName evidence="4">YcxB-like protein domain-containing protein</fullName>
    </recommendedName>
</protein>
<keyword evidence="3" id="KW-1185">Reference proteome</keyword>
<keyword evidence="1" id="KW-0472">Membrane</keyword>
<evidence type="ECO:0008006" key="4">
    <source>
        <dbReference type="Google" id="ProtNLM"/>
    </source>
</evidence>